<name>G5DSA0_CLOPF</name>
<accession>G5DSA0</accession>
<gene>
    <name evidence="1" type="ORF">pBeta2_00051</name>
    <name evidence="2" type="ORF">pCpb2-CP1_49</name>
</gene>
<dbReference type="RefSeq" id="WP_015060551.1">
    <property type="nucleotide sequence ID" value="NZ_JAENRI010000012.1"/>
</dbReference>
<reference evidence="1" key="1">
    <citation type="journal article" date="2011" name="MBio">
        <title>Necrotic Enteritis-Derived Clostridium perfringens Strain with Three Closely Related Independently Conjugative Toxin and Antibiotic Resistance Plasmids.</title>
        <authorList>
            <person name="Bannam T.L."/>
            <person name="Yan X.X."/>
            <person name="Harrison P.F."/>
            <person name="Seemann T."/>
            <person name="Keyburn A.L."/>
            <person name="Stubenrauch C."/>
            <person name="Weeramantri L.H."/>
            <person name="Cheung J.K."/>
            <person name="McClane B.A."/>
            <person name="Boyce J.D."/>
            <person name="Moore R.J."/>
            <person name="Rood J.I."/>
        </authorList>
    </citation>
    <scope>NUCLEOTIDE SEQUENCE</scope>
    <source>
        <strain evidence="1">EHE-NE18</strain>
        <plasmid evidence="1">pJIR3844</plasmid>
    </source>
</reference>
<dbReference type="EMBL" id="JN689217">
    <property type="protein sequence ID" value="AEP94941.1"/>
    <property type="molecule type" value="Genomic_DNA"/>
</dbReference>
<protein>
    <submittedName>
        <fullName evidence="1">Uncharacterized protein</fullName>
    </submittedName>
</protein>
<evidence type="ECO:0000313" key="1">
    <source>
        <dbReference type="EMBL" id="AEP94941.1"/>
    </source>
</evidence>
<dbReference type="EMBL" id="JQ655732">
    <property type="protein sequence ID" value="AFV15137.1"/>
    <property type="molecule type" value="Genomic_DNA"/>
</dbReference>
<proteinExistence type="predicted"/>
<evidence type="ECO:0000313" key="2">
    <source>
        <dbReference type="EMBL" id="AFV15137.1"/>
    </source>
</evidence>
<reference evidence="2" key="2">
    <citation type="journal article" date="2012" name="PLoS ONE">
        <title>Sequence of Two Plasmids from Clostridium perfringens Chicken Necrotic Enteritis Isolates and Comparison with C. perfringens Conjugative Plasmids.</title>
        <authorList>
            <person name="Parreira V.R."/>
            <person name="Costa M."/>
            <person name="Eikmeyer F."/>
            <person name="Blom J."/>
            <person name="Prescott J.F."/>
        </authorList>
    </citation>
    <scope>NUCLEOTIDE SEQUENCE</scope>
    <source>
        <strain evidence="2">CP1</strain>
        <plasmid evidence="2">pCpb2-CP1</plasmid>
    </source>
</reference>
<organism evidence="1">
    <name type="scientific">Clostridium perfringens</name>
    <dbReference type="NCBI Taxonomy" id="1502"/>
    <lineage>
        <taxon>Bacteria</taxon>
        <taxon>Bacillati</taxon>
        <taxon>Bacillota</taxon>
        <taxon>Clostridia</taxon>
        <taxon>Eubacteriales</taxon>
        <taxon>Clostridiaceae</taxon>
        <taxon>Clostridium</taxon>
    </lineage>
</organism>
<dbReference type="AlphaFoldDB" id="G5DSA0"/>
<geneLocation type="plasmid" evidence="1">
    <name>pJIR3844</name>
</geneLocation>
<geneLocation type="plasmid" evidence="2">
    <name>pCpb2-CP1</name>
</geneLocation>
<keyword evidence="1" id="KW-0614">Plasmid</keyword>
<sequence length="41" mass="5137">MKWLKDLKKIILVKTNNQYLLLKKQDLEILRMKFSKREEIF</sequence>